<dbReference type="PANTHER" id="PTHR10903">
    <property type="entry name" value="GTPASE, IMAP FAMILY MEMBER-RELATED"/>
    <property type="match status" value="1"/>
</dbReference>
<comment type="similarity">
    <text evidence="1">Belongs to the TRAFAC class TrmE-Era-EngA-EngB-Septin-like GTPase superfamily. AIG1/Toc34/Toc159-like paraseptin GTPase family. IAN subfamily.</text>
</comment>
<dbReference type="InterPro" id="IPR045058">
    <property type="entry name" value="GIMA/IAN/Toc"/>
</dbReference>
<evidence type="ECO:0000256" key="2">
    <source>
        <dbReference type="ARBA" id="ARBA00022741"/>
    </source>
</evidence>
<dbReference type="FunFam" id="3.40.50.300:FF:000366">
    <property type="entry name" value="GTPase, IMAP family member 2"/>
    <property type="match status" value="2"/>
</dbReference>
<feature type="coiled-coil region" evidence="4">
    <location>
        <begin position="620"/>
        <end position="647"/>
    </location>
</feature>
<accession>W5LVZ6</accession>
<evidence type="ECO:0000313" key="7">
    <source>
        <dbReference type="Proteomes" id="UP000018468"/>
    </source>
</evidence>
<organism evidence="6 7">
    <name type="scientific">Lepisosteus oculatus</name>
    <name type="common">Spotted gar</name>
    <dbReference type="NCBI Taxonomy" id="7918"/>
    <lineage>
        <taxon>Eukaryota</taxon>
        <taxon>Metazoa</taxon>
        <taxon>Chordata</taxon>
        <taxon>Craniata</taxon>
        <taxon>Vertebrata</taxon>
        <taxon>Euteleostomi</taxon>
        <taxon>Actinopterygii</taxon>
        <taxon>Neopterygii</taxon>
        <taxon>Holostei</taxon>
        <taxon>Semionotiformes</taxon>
        <taxon>Lepisosteidae</taxon>
        <taxon>Lepisosteus</taxon>
    </lineage>
</organism>
<proteinExistence type="inferred from homology"/>
<keyword evidence="2" id="KW-0547">Nucleotide-binding</keyword>
<dbReference type="PROSITE" id="PS51720">
    <property type="entry name" value="G_AIG1"/>
    <property type="match status" value="2"/>
</dbReference>
<evidence type="ECO:0000256" key="3">
    <source>
        <dbReference type="ARBA" id="ARBA00023134"/>
    </source>
</evidence>
<dbReference type="PANTHER" id="PTHR10903:SF112">
    <property type="entry name" value="SI:CH211-113E8.5"/>
    <property type="match status" value="1"/>
</dbReference>
<dbReference type="STRING" id="7918.ENSLOCP00000000303"/>
<dbReference type="eggNOG" id="ENOG502RB0C">
    <property type="taxonomic scope" value="Eukaryota"/>
</dbReference>
<name>W5LVZ6_LEPOC</name>
<dbReference type="GeneTree" id="ENSGT01120000271858"/>
<feature type="coiled-coil region" evidence="4">
    <location>
        <begin position="203"/>
        <end position="260"/>
    </location>
</feature>
<keyword evidence="4" id="KW-0175">Coiled coil</keyword>
<dbReference type="InParanoid" id="W5LVZ6"/>
<dbReference type="Gene3D" id="3.40.50.300">
    <property type="entry name" value="P-loop containing nucleotide triphosphate hydrolases"/>
    <property type="match status" value="2"/>
</dbReference>
<dbReference type="InterPro" id="IPR006703">
    <property type="entry name" value="G_AIG1"/>
</dbReference>
<reference evidence="7" key="1">
    <citation type="submission" date="2011-12" db="EMBL/GenBank/DDBJ databases">
        <title>The Draft Genome of Lepisosteus oculatus.</title>
        <authorList>
            <consortium name="The Broad Institute Genome Assembly &amp; Analysis Group"/>
            <consortium name="Computational R&amp;D Group"/>
            <consortium name="and Sequencing Platform"/>
            <person name="Di Palma F."/>
            <person name="Alfoldi J."/>
            <person name="Johnson J."/>
            <person name="Berlin A."/>
            <person name="Gnerre S."/>
            <person name="Jaffe D."/>
            <person name="MacCallum I."/>
            <person name="Young S."/>
            <person name="Walker B.J."/>
            <person name="Lander E.S."/>
            <person name="Lindblad-Toh K."/>
        </authorList>
    </citation>
    <scope>NUCLEOTIDE SEQUENCE [LARGE SCALE GENOMIC DNA]</scope>
</reference>
<dbReference type="HOGENOM" id="CLU_010468_5_1_1"/>
<sequence>EPPQEPLPERRIVVIGRTGVGKSAVCNTILGREEFKSLLCSASVTKHCEKHHTEVDGRPIDVIDTPGLLDTRHSDEETIKEIVKCIQLSCPGPHAFLLVTQWGRFTPEEQNSVEALQKLFGEKAKKFIIFLFTRGDDLKHQTINNYVEMADGELRRVIRKCESRFHIFNNNEKKDRTQVRKLLDMIDSMVAVNGGGHYTQQMYEEAERKIRQKEEELRRKETEEQRRREEEVAKSLEKAKNRLEKDLQSFEENILKKYQEKLRELCLIRTRRRRGGGEQRGERSGDLKQEPDTALKSHEVSRLPQEVFFNCDFLFCDLGDIILMYVCVPLTEAWEGKQKRLQTTQRVAAARGRDRPCGRVWTMLLQCLDMDSDISSEVSLQQWYRSTTFGELVKLTCLSENQQNSSKQISSSFSAGGFEVIWSEMRESRKDQTRRIVLIGKTGVGKSAVGNTILGRQAFTSELSFSSVTSQCLKETGAVNGTPVAVIDTPGIIDTKFSEGEIVKEIVRCVQVSVPGPHAFLLVIQIGRFTAEEKNAVEALQELFGEKVHEYMIVLFTYGDSLQGRDIKEFVDKASPELRSVIEKCGNRYHVFNNRDQSDRTQVRELLDKIDSMVEDNGGAHYTQEMYEEAEKLIRQKEEELRREYEEKRQ</sequence>
<evidence type="ECO:0000313" key="6">
    <source>
        <dbReference type="Ensembl" id="ENSLOCP00000000303.1"/>
    </source>
</evidence>
<dbReference type="InterPro" id="IPR027417">
    <property type="entry name" value="P-loop_NTPase"/>
</dbReference>
<reference evidence="6" key="2">
    <citation type="submission" date="2025-08" db="UniProtKB">
        <authorList>
            <consortium name="Ensembl"/>
        </authorList>
    </citation>
    <scope>IDENTIFICATION</scope>
</reference>
<dbReference type="Pfam" id="PF04548">
    <property type="entry name" value="AIG1"/>
    <property type="match status" value="2"/>
</dbReference>
<keyword evidence="7" id="KW-1185">Reference proteome</keyword>
<dbReference type="GO" id="GO:0003924">
    <property type="term" value="F:GTPase activity"/>
    <property type="evidence" value="ECO:0000318"/>
    <property type="project" value="GO_Central"/>
</dbReference>
<dbReference type="AlphaFoldDB" id="W5LVZ6"/>
<feature type="domain" description="AIG1-type G" evidence="5">
    <location>
        <begin position="7"/>
        <end position="207"/>
    </location>
</feature>
<feature type="domain" description="AIG1-type G" evidence="5">
    <location>
        <begin position="431"/>
        <end position="631"/>
    </location>
</feature>
<keyword evidence="3" id="KW-0342">GTP-binding</keyword>
<dbReference type="GO" id="GO:0005525">
    <property type="term" value="F:GTP binding"/>
    <property type="evidence" value="ECO:0007669"/>
    <property type="project" value="UniProtKB-KW"/>
</dbReference>
<evidence type="ECO:0000256" key="1">
    <source>
        <dbReference type="ARBA" id="ARBA00008535"/>
    </source>
</evidence>
<dbReference type="Ensembl" id="ENSLOCT00000000303.1">
    <property type="protein sequence ID" value="ENSLOCP00000000303.1"/>
    <property type="gene ID" value="ENSLOCG00000000277.1"/>
</dbReference>
<protein>
    <recommendedName>
        <fullName evidence="5">AIG1-type G domain-containing protein</fullName>
    </recommendedName>
</protein>
<dbReference type="Proteomes" id="UP000018468">
    <property type="component" value="Unassembled WGS sequence"/>
</dbReference>
<reference evidence="6" key="3">
    <citation type="submission" date="2025-09" db="UniProtKB">
        <authorList>
            <consortium name="Ensembl"/>
        </authorList>
    </citation>
    <scope>IDENTIFICATION</scope>
</reference>
<evidence type="ECO:0000259" key="5">
    <source>
        <dbReference type="PROSITE" id="PS51720"/>
    </source>
</evidence>
<dbReference type="SUPFAM" id="SSF52540">
    <property type="entry name" value="P-loop containing nucleoside triphosphate hydrolases"/>
    <property type="match status" value="2"/>
</dbReference>
<dbReference type="CDD" id="cd01852">
    <property type="entry name" value="AIG1"/>
    <property type="match status" value="2"/>
</dbReference>
<evidence type="ECO:0000256" key="4">
    <source>
        <dbReference type="SAM" id="Coils"/>
    </source>
</evidence>
<dbReference type="Bgee" id="ENSLOCG00000000277">
    <property type="expression patterns" value="Expressed in intestine and 6 other cell types or tissues"/>
</dbReference>
<dbReference type="OMA" id="ENTWILF"/>